<dbReference type="AlphaFoldDB" id="A0AAX2JBY8"/>
<dbReference type="GO" id="GO:0016020">
    <property type="term" value="C:membrane"/>
    <property type="evidence" value="ECO:0007669"/>
    <property type="project" value="InterPro"/>
</dbReference>
<proteinExistence type="predicted"/>
<dbReference type="InterPro" id="IPR000620">
    <property type="entry name" value="EamA_dom"/>
</dbReference>
<dbReference type="EMBL" id="LS483487">
    <property type="protein sequence ID" value="SQJ00825.1"/>
    <property type="molecule type" value="Genomic_DNA"/>
</dbReference>
<feature type="domain" description="EamA" evidence="2">
    <location>
        <begin position="163"/>
        <end position="297"/>
    </location>
</feature>
<feature type="transmembrane region" description="Helical" evidence="1">
    <location>
        <begin position="131"/>
        <end position="149"/>
    </location>
</feature>
<evidence type="ECO:0000313" key="3">
    <source>
        <dbReference type="EMBL" id="SQJ00825.1"/>
    </source>
</evidence>
<keyword evidence="1" id="KW-1133">Transmembrane helix</keyword>
<gene>
    <name evidence="3" type="ORF">NCTC12112_00984</name>
</gene>
<dbReference type="Proteomes" id="UP000249008">
    <property type="component" value="Chromosome 1"/>
</dbReference>
<name>A0AAX2JBY8_9FUSO</name>
<reference evidence="3 4" key="1">
    <citation type="submission" date="2018-06" db="EMBL/GenBank/DDBJ databases">
        <authorList>
            <consortium name="Pathogen Informatics"/>
            <person name="Doyle S."/>
        </authorList>
    </citation>
    <scope>NUCLEOTIDE SEQUENCE [LARGE SCALE GENOMIC DNA]</scope>
    <source>
        <strain evidence="3 4">NCTC12112</strain>
    </source>
</reference>
<feature type="transmembrane region" description="Helical" evidence="1">
    <location>
        <begin position="161"/>
        <end position="182"/>
    </location>
</feature>
<evidence type="ECO:0000256" key="1">
    <source>
        <dbReference type="SAM" id="Phobius"/>
    </source>
</evidence>
<dbReference type="SUPFAM" id="SSF103481">
    <property type="entry name" value="Multidrug resistance efflux transporter EmrE"/>
    <property type="match status" value="2"/>
</dbReference>
<dbReference type="InterPro" id="IPR037185">
    <property type="entry name" value="EmrE-like"/>
</dbReference>
<keyword evidence="1" id="KW-0812">Transmembrane</keyword>
<dbReference type="GeneID" id="78455562"/>
<sequence>MLSEKNKTMGAMLVCLAATLWGFDSIVLTPRLFKLSVPYVVFMVHLLPFIGMTLIFGKDEIKNVKKLDKRDLMFFFLVALFGGSLGTLSIVKALFLVNFHHLTVVTLLQKLQPVFAIILARIILKEREGKGFLFWAVMALIGGYLLTFQFNMPQMVYNGNMLLACFYALLAAFSFGSATVFGKRILKNASFRTALYLRYGLTTFIMFFIASFTGSFSYISHTTPVQWLIFVIIGLTSGSGAILLYYKGLRYIKANVATMCELCFPVSSILFDYIFNGNVLSTIQILSAVLMLYSIYKITKNRANE</sequence>
<organism evidence="3 4">
    <name type="scientific">Fusobacterium ulcerans</name>
    <dbReference type="NCBI Taxonomy" id="861"/>
    <lineage>
        <taxon>Bacteria</taxon>
        <taxon>Fusobacteriati</taxon>
        <taxon>Fusobacteriota</taxon>
        <taxon>Fusobacteriia</taxon>
        <taxon>Fusobacteriales</taxon>
        <taxon>Fusobacteriaceae</taxon>
        <taxon>Fusobacterium</taxon>
    </lineage>
</organism>
<dbReference type="Pfam" id="PF00892">
    <property type="entry name" value="EamA"/>
    <property type="match status" value="2"/>
</dbReference>
<dbReference type="PANTHER" id="PTHR22911">
    <property type="entry name" value="ACYL-MALONYL CONDENSING ENZYME-RELATED"/>
    <property type="match status" value="1"/>
</dbReference>
<feature type="transmembrane region" description="Helical" evidence="1">
    <location>
        <begin position="194"/>
        <end position="219"/>
    </location>
</feature>
<feature type="transmembrane region" description="Helical" evidence="1">
    <location>
        <begin position="35"/>
        <end position="56"/>
    </location>
</feature>
<accession>A0AAX2JBY8</accession>
<keyword evidence="1" id="KW-0472">Membrane</keyword>
<dbReference type="RefSeq" id="WP_005976718.1">
    <property type="nucleotide sequence ID" value="NZ_BAABXY010000001.1"/>
</dbReference>
<feature type="transmembrane region" description="Helical" evidence="1">
    <location>
        <begin position="281"/>
        <end position="299"/>
    </location>
</feature>
<dbReference type="KEGG" id="ful:C4N20_12120"/>
<evidence type="ECO:0000259" key="2">
    <source>
        <dbReference type="Pfam" id="PF00892"/>
    </source>
</evidence>
<feature type="domain" description="EamA" evidence="2">
    <location>
        <begin position="9"/>
        <end position="147"/>
    </location>
</feature>
<evidence type="ECO:0000313" key="4">
    <source>
        <dbReference type="Proteomes" id="UP000249008"/>
    </source>
</evidence>
<feature type="transmembrane region" description="Helical" evidence="1">
    <location>
        <begin position="225"/>
        <end position="246"/>
    </location>
</feature>
<feature type="transmembrane region" description="Helical" evidence="1">
    <location>
        <begin position="107"/>
        <end position="124"/>
    </location>
</feature>
<dbReference type="PANTHER" id="PTHR22911:SF133">
    <property type="entry name" value="MEMBRANE PROTEIN"/>
    <property type="match status" value="1"/>
</dbReference>
<feature type="transmembrane region" description="Helical" evidence="1">
    <location>
        <begin position="72"/>
        <end position="95"/>
    </location>
</feature>
<protein>
    <submittedName>
        <fullName evidence="3">Carboxylate/amino acid/amine transporter</fullName>
    </submittedName>
</protein>